<evidence type="ECO:0000313" key="3">
    <source>
        <dbReference type="Proteomes" id="UP000720189"/>
    </source>
</evidence>
<dbReference type="Proteomes" id="UP000720189">
    <property type="component" value="Unassembled WGS sequence"/>
</dbReference>
<accession>A0A9P9GZF3</accession>
<protein>
    <submittedName>
        <fullName evidence="2">Uncharacterized protein</fullName>
    </submittedName>
</protein>
<evidence type="ECO:0000256" key="1">
    <source>
        <dbReference type="SAM" id="MobiDB-lite"/>
    </source>
</evidence>
<organism evidence="2 3">
    <name type="scientific">Fusarium redolens</name>
    <dbReference type="NCBI Taxonomy" id="48865"/>
    <lineage>
        <taxon>Eukaryota</taxon>
        <taxon>Fungi</taxon>
        <taxon>Dikarya</taxon>
        <taxon>Ascomycota</taxon>
        <taxon>Pezizomycotina</taxon>
        <taxon>Sordariomycetes</taxon>
        <taxon>Hypocreomycetidae</taxon>
        <taxon>Hypocreales</taxon>
        <taxon>Nectriaceae</taxon>
        <taxon>Fusarium</taxon>
        <taxon>Fusarium redolens species complex</taxon>
    </lineage>
</organism>
<dbReference type="GeneID" id="70227678"/>
<dbReference type="AlphaFoldDB" id="A0A9P9GZF3"/>
<comment type="caution">
    <text evidence="2">The sequence shown here is derived from an EMBL/GenBank/DDBJ whole genome shotgun (WGS) entry which is preliminary data.</text>
</comment>
<reference evidence="2" key="1">
    <citation type="journal article" date="2021" name="Nat. Commun.">
        <title>Genetic determinants of endophytism in the Arabidopsis root mycobiome.</title>
        <authorList>
            <person name="Mesny F."/>
            <person name="Miyauchi S."/>
            <person name="Thiergart T."/>
            <person name="Pickel B."/>
            <person name="Atanasova L."/>
            <person name="Karlsson M."/>
            <person name="Huettel B."/>
            <person name="Barry K.W."/>
            <person name="Haridas S."/>
            <person name="Chen C."/>
            <person name="Bauer D."/>
            <person name="Andreopoulos W."/>
            <person name="Pangilinan J."/>
            <person name="LaButti K."/>
            <person name="Riley R."/>
            <person name="Lipzen A."/>
            <person name="Clum A."/>
            <person name="Drula E."/>
            <person name="Henrissat B."/>
            <person name="Kohler A."/>
            <person name="Grigoriev I.V."/>
            <person name="Martin F.M."/>
            <person name="Hacquard S."/>
        </authorList>
    </citation>
    <scope>NUCLEOTIDE SEQUENCE</scope>
    <source>
        <strain evidence="2">MPI-CAGE-AT-0023</strain>
    </source>
</reference>
<name>A0A9P9GZF3_FUSRE</name>
<evidence type="ECO:0000313" key="2">
    <source>
        <dbReference type="EMBL" id="KAH7247434.1"/>
    </source>
</evidence>
<proteinExistence type="predicted"/>
<feature type="region of interest" description="Disordered" evidence="1">
    <location>
        <begin position="90"/>
        <end position="109"/>
    </location>
</feature>
<feature type="region of interest" description="Disordered" evidence="1">
    <location>
        <begin position="1"/>
        <end position="20"/>
    </location>
</feature>
<sequence>MVTGTGTRPPINRQDPIPKGTDHQIVYQDLIRGVIGTVGENSCLLSGRTDLSLDFVYTLTTLADSVLSSLPTKDFAARTCTSSHRLTTQSLRGRRAQAMSEMGPSTSSI</sequence>
<gene>
    <name evidence="2" type="ORF">BKA55DRAFT_66483</name>
</gene>
<dbReference type="RefSeq" id="XP_046048017.1">
    <property type="nucleotide sequence ID" value="XM_046197724.1"/>
</dbReference>
<dbReference type="EMBL" id="JAGMUX010000010">
    <property type="protein sequence ID" value="KAH7247434.1"/>
    <property type="molecule type" value="Genomic_DNA"/>
</dbReference>
<keyword evidence="3" id="KW-1185">Reference proteome</keyword>